<evidence type="ECO:0000256" key="1">
    <source>
        <dbReference type="SAM" id="MobiDB-lite"/>
    </source>
</evidence>
<dbReference type="AlphaFoldDB" id="A0A7J0D2D0"/>
<name>A0A7J0D2D0_STRMI</name>
<proteinExistence type="predicted"/>
<gene>
    <name evidence="2" type="ORF">Smic_74180</name>
</gene>
<evidence type="ECO:0000313" key="2">
    <source>
        <dbReference type="EMBL" id="GFN08862.1"/>
    </source>
</evidence>
<comment type="caution">
    <text evidence="2">The sequence shown here is derived from an EMBL/GenBank/DDBJ whole genome shotgun (WGS) entry which is preliminary data.</text>
</comment>
<dbReference type="EMBL" id="BLWD01000001">
    <property type="protein sequence ID" value="GFN08862.1"/>
    <property type="molecule type" value="Genomic_DNA"/>
</dbReference>
<feature type="region of interest" description="Disordered" evidence="1">
    <location>
        <begin position="34"/>
        <end position="83"/>
    </location>
</feature>
<dbReference type="Proteomes" id="UP000498740">
    <property type="component" value="Unassembled WGS sequence"/>
</dbReference>
<feature type="region of interest" description="Disordered" evidence="1">
    <location>
        <begin position="1"/>
        <end position="21"/>
    </location>
</feature>
<protein>
    <submittedName>
        <fullName evidence="2">Uncharacterized protein</fullName>
    </submittedName>
</protein>
<sequence length="188" mass="20629">MLQEARYRARKEARRDASRGYAWDRRGRAAGTDGLAVHGVHRRRAVTHRRPDGTDDAGVPGRAGRARAHDLPLRPPGGRPAPRALSEARVDELRLLTAYGATWRSWVCERLAESERRAGPGDPDLALARAAWRWLEETELLAADLDAIVPAPWEPVAGGALDGEGEVQVWTPAWQLGLPLGHLAVHLC</sequence>
<accession>A0A7J0D2D0</accession>
<organism evidence="2 3">
    <name type="scientific">Streptomyces microflavus</name>
    <name type="common">Streptomyces lipmanii</name>
    <dbReference type="NCBI Taxonomy" id="1919"/>
    <lineage>
        <taxon>Bacteria</taxon>
        <taxon>Bacillati</taxon>
        <taxon>Actinomycetota</taxon>
        <taxon>Actinomycetes</taxon>
        <taxon>Kitasatosporales</taxon>
        <taxon>Streptomycetaceae</taxon>
        <taxon>Streptomyces</taxon>
    </lineage>
</organism>
<evidence type="ECO:0000313" key="3">
    <source>
        <dbReference type="Proteomes" id="UP000498740"/>
    </source>
</evidence>
<reference evidence="2 3" key="1">
    <citation type="submission" date="2020-05" db="EMBL/GenBank/DDBJ databases">
        <title>Whole genome shotgun sequence of Streptomyces microflavus NBRC 13062.</title>
        <authorList>
            <person name="Komaki H."/>
            <person name="Tamura T."/>
        </authorList>
    </citation>
    <scope>NUCLEOTIDE SEQUENCE [LARGE SCALE GENOMIC DNA]</scope>
    <source>
        <strain evidence="2 3">NBRC 13062</strain>
    </source>
</reference>
<feature type="compositionally biased region" description="Basic residues" evidence="1">
    <location>
        <begin position="39"/>
        <end position="48"/>
    </location>
</feature>